<gene>
    <name evidence="5" type="ORF">PGLA2088_LOCUS3219</name>
</gene>
<feature type="region of interest" description="Disordered" evidence="4">
    <location>
        <begin position="507"/>
        <end position="544"/>
    </location>
</feature>
<dbReference type="Pfam" id="PF00023">
    <property type="entry name" value="Ank"/>
    <property type="match status" value="1"/>
</dbReference>
<evidence type="ECO:0000256" key="2">
    <source>
        <dbReference type="ARBA" id="ARBA00023043"/>
    </source>
</evidence>
<sequence length="544" mass="60998">MSCCGGGGAPKSHASDGRMAAAAALEMTFPMYVMPLQTALELTETPPHQDLLQQGKLIEATDDMEIIFLSHPWVANGTPDPEFKQFSVFQGALKNLFIGMKIQICPGAAGMLPLFDADNRLTQNNKQHGLASAYLWYDYFGIPQIVERTEDQNVGAELQKAVDSIPAYIARCQHFFILAPPMMHVHRGYLVNTQAWSERGWCRTELACWALHGDRPCYNMVSPTLIFETTPSGWILCPPRFGNFAVEADRATVNKLIGIMIEHRVEFLRENMDEQFEFRLLNALQCHMATLRKAKTDLDAWLKDFCFQSPTEAAPPYGWTPIHLAAVQGNVAIIDALVERSADVNAKTTKKYKTLLYSSKGKTPLMLAALYISDEEHGSGRSVVGNLGCFGQDSEGFRGRAQRGGHLLNLLTRRLVRKGANPDDENKFGFSMTKNIAGVGNPELLKLCLERGGRHDASFKAKFPVSLLFSGMRLKKRMDNQFHYLTHLVARIEGSVPLHQAADKKINNNTQQQQQQVQQQEQKQQQQQKRTTNVACTRQQRWAT</sequence>
<dbReference type="Gene3D" id="1.25.40.20">
    <property type="entry name" value="Ankyrin repeat-containing domain"/>
    <property type="match status" value="1"/>
</dbReference>
<dbReference type="PANTHER" id="PTHR24166:SF48">
    <property type="entry name" value="PROTEIN VAPYRIN"/>
    <property type="match status" value="1"/>
</dbReference>
<comment type="caution">
    <text evidence="5">The sequence shown here is derived from an EMBL/GenBank/DDBJ whole genome shotgun (WGS) entry which is preliminary data.</text>
</comment>
<evidence type="ECO:0000256" key="3">
    <source>
        <dbReference type="PROSITE-ProRule" id="PRU00023"/>
    </source>
</evidence>
<dbReference type="InterPro" id="IPR002110">
    <property type="entry name" value="Ankyrin_rpt"/>
</dbReference>
<evidence type="ECO:0000256" key="1">
    <source>
        <dbReference type="ARBA" id="ARBA00022737"/>
    </source>
</evidence>
<dbReference type="PROSITE" id="PS50088">
    <property type="entry name" value="ANK_REPEAT"/>
    <property type="match status" value="1"/>
</dbReference>
<proteinExistence type="predicted"/>
<dbReference type="PANTHER" id="PTHR24166">
    <property type="entry name" value="ROLLING PEBBLES, ISOFORM B"/>
    <property type="match status" value="1"/>
</dbReference>
<organism evidence="5 6">
    <name type="scientific">Polarella glacialis</name>
    <name type="common">Dinoflagellate</name>
    <dbReference type="NCBI Taxonomy" id="89957"/>
    <lineage>
        <taxon>Eukaryota</taxon>
        <taxon>Sar</taxon>
        <taxon>Alveolata</taxon>
        <taxon>Dinophyceae</taxon>
        <taxon>Suessiales</taxon>
        <taxon>Suessiaceae</taxon>
        <taxon>Polarella</taxon>
    </lineage>
</organism>
<evidence type="ECO:0000256" key="4">
    <source>
        <dbReference type="SAM" id="MobiDB-lite"/>
    </source>
</evidence>
<dbReference type="SMART" id="SM00248">
    <property type="entry name" value="ANK"/>
    <property type="match status" value="2"/>
</dbReference>
<feature type="compositionally biased region" description="Polar residues" evidence="4">
    <location>
        <begin position="529"/>
        <end position="544"/>
    </location>
</feature>
<dbReference type="AlphaFoldDB" id="A0A813HZN0"/>
<keyword evidence="1" id="KW-0677">Repeat</keyword>
<name>A0A813HZN0_POLGL</name>
<protein>
    <submittedName>
        <fullName evidence="5">Uncharacterized protein</fullName>
    </submittedName>
</protein>
<dbReference type="InterPro" id="IPR050889">
    <property type="entry name" value="Dendritic_Spine_Reg/Scaffold"/>
</dbReference>
<dbReference type="PROSITE" id="PS50297">
    <property type="entry name" value="ANK_REP_REGION"/>
    <property type="match status" value="1"/>
</dbReference>
<evidence type="ECO:0000313" key="5">
    <source>
        <dbReference type="EMBL" id="CAE8644627.1"/>
    </source>
</evidence>
<dbReference type="Proteomes" id="UP000626109">
    <property type="component" value="Unassembled WGS sequence"/>
</dbReference>
<dbReference type="InterPro" id="IPR036770">
    <property type="entry name" value="Ankyrin_rpt-contain_sf"/>
</dbReference>
<dbReference type="EMBL" id="CAJNNW010002767">
    <property type="protein sequence ID" value="CAE8644627.1"/>
    <property type="molecule type" value="Genomic_DNA"/>
</dbReference>
<feature type="compositionally biased region" description="Low complexity" evidence="4">
    <location>
        <begin position="511"/>
        <end position="528"/>
    </location>
</feature>
<feature type="repeat" description="ANK" evidence="3">
    <location>
        <begin position="317"/>
        <end position="349"/>
    </location>
</feature>
<reference evidence="5" key="1">
    <citation type="submission" date="2021-02" db="EMBL/GenBank/DDBJ databases">
        <authorList>
            <person name="Dougan E. K."/>
            <person name="Rhodes N."/>
            <person name="Thang M."/>
            <person name="Chan C."/>
        </authorList>
    </citation>
    <scope>NUCLEOTIDE SEQUENCE</scope>
</reference>
<keyword evidence="2 3" id="KW-0040">ANK repeat</keyword>
<accession>A0A813HZN0</accession>
<evidence type="ECO:0000313" key="6">
    <source>
        <dbReference type="Proteomes" id="UP000626109"/>
    </source>
</evidence>
<dbReference type="SUPFAM" id="SSF48403">
    <property type="entry name" value="Ankyrin repeat"/>
    <property type="match status" value="1"/>
</dbReference>